<feature type="compositionally biased region" description="Low complexity" evidence="1">
    <location>
        <begin position="380"/>
        <end position="394"/>
    </location>
</feature>
<evidence type="ECO:0000313" key="2">
    <source>
        <dbReference type="EMBL" id="KAG9244305.1"/>
    </source>
</evidence>
<feature type="compositionally biased region" description="Low complexity" evidence="1">
    <location>
        <begin position="47"/>
        <end position="58"/>
    </location>
</feature>
<feature type="region of interest" description="Disordered" evidence="1">
    <location>
        <begin position="291"/>
        <end position="504"/>
    </location>
</feature>
<evidence type="ECO:0000313" key="3">
    <source>
        <dbReference type="Proteomes" id="UP000887226"/>
    </source>
</evidence>
<dbReference type="OrthoDB" id="20105at2759"/>
<accession>A0A9P8CF27</accession>
<organism evidence="2 3">
    <name type="scientific">Calycina marina</name>
    <dbReference type="NCBI Taxonomy" id="1763456"/>
    <lineage>
        <taxon>Eukaryota</taxon>
        <taxon>Fungi</taxon>
        <taxon>Dikarya</taxon>
        <taxon>Ascomycota</taxon>
        <taxon>Pezizomycotina</taxon>
        <taxon>Leotiomycetes</taxon>
        <taxon>Helotiales</taxon>
        <taxon>Pezizellaceae</taxon>
        <taxon>Calycina</taxon>
    </lineage>
</organism>
<proteinExistence type="predicted"/>
<evidence type="ECO:0000256" key="1">
    <source>
        <dbReference type="SAM" id="MobiDB-lite"/>
    </source>
</evidence>
<comment type="caution">
    <text evidence="2">The sequence shown here is derived from an EMBL/GenBank/DDBJ whole genome shotgun (WGS) entry which is preliminary data.</text>
</comment>
<feature type="region of interest" description="Disordered" evidence="1">
    <location>
        <begin position="1"/>
        <end position="118"/>
    </location>
</feature>
<feature type="compositionally biased region" description="Basic and acidic residues" evidence="1">
    <location>
        <begin position="489"/>
        <end position="504"/>
    </location>
</feature>
<dbReference type="AlphaFoldDB" id="A0A9P8CF27"/>
<dbReference type="Proteomes" id="UP000887226">
    <property type="component" value="Unassembled WGS sequence"/>
</dbReference>
<dbReference type="EMBL" id="MU253915">
    <property type="protein sequence ID" value="KAG9244305.1"/>
    <property type="molecule type" value="Genomic_DNA"/>
</dbReference>
<feature type="compositionally biased region" description="Polar residues" evidence="1">
    <location>
        <begin position="340"/>
        <end position="361"/>
    </location>
</feature>
<feature type="compositionally biased region" description="Basic and acidic residues" evidence="1">
    <location>
        <begin position="471"/>
        <end position="483"/>
    </location>
</feature>
<feature type="compositionally biased region" description="Basic and acidic residues" evidence="1">
    <location>
        <begin position="409"/>
        <end position="421"/>
    </location>
</feature>
<feature type="compositionally biased region" description="Low complexity" evidence="1">
    <location>
        <begin position="75"/>
        <end position="93"/>
    </location>
</feature>
<gene>
    <name evidence="2" type="ORF">BJ878DRAFT_506863</name>
</gene>
<feature type="compositionally biased region" description="Polar residues" evidence="1">
    <location>
        <begin position="451"/>
        <end position="466"/>
    </location>
</feature>
<reference evidence="2" key="1">
    <citation type="journal article" date="2021" name="IMA Fungus">
        <title>Genomic characterization of three marine fungi, including Emericellopsis atlantica sp. nov. with signatures of a generalist lifestyle and marine biomass degradation.</title>
        <authorList>
            <person name="Hagestad O.C."/>
            <person name="Hou L."/>
            <person name="Andersen J.H."/>
            <person name="Hansen E.H."/>
            <person name="Altermark B."/>
            <person name="Li C."/>
            <person name="Kuhnert E."/>
            <person name="Cox R.J."/>
            <person name="Crous P.W."/>
            <person name="Spatafora J.W."/>
            <person name="Lail K."/>
            <person name="Amirebrahimi M."/>
            <person name="Lipzen A."/>
            <person name="Pangilinan J."/>
            <person name="Andreopoulos W."/>
            <person name="Hayes R.D."/>
            <person name="Ng V."/>
            <person name="Grigoriev I.V."/>
            <person name="Jackson S.A."/>
            <person name="Sutton T.D.S."/>
            <person name="Dobson A.D.W."/>
            <person name="Rama T."/>
        </authorList>
    </citation>
    <scope>NUCLEOTIDE SEQUENCE</scope>
    <source>
        <strain evidence="2">TRa3180A</strain>
    </source>
</reference>
<keyword evidence="3" id="KW-1185">Reference proteome</keyword>
<feature type="compositionally biased region" description="Polar residues" evidence="1">
    <location>
        <begin position="1"/>
        <end position="13"/>
    </location>
</feature>
<protein>
    <submittedName>
        <fullName evidence="2">Uncharacterized protein</fullName>
    </submittedName>
</protein>
<name>A0A9P8CF27_9HELO</name>
<feature type="region of interest" description="Disordered" evidence="1">
    <location>
        <begin position="196"/>
        <end position="217"/>
    </location>
</feature>
<sequence length="504" mass="55439">MLLNIRQPTTQLYKSLHEYTPPTPPATSRFSPVIPFTSAGQKTLPPVSSTGSVTDSVTEQMSTHHRGLPPPPGLALPHTQQSLPQSSQQLQNPAQPPLSQPMGQLPAPPQQWQGTEESMRNWLHAKAEEDKRKQEEEKTRQETLRLEQRKIEQEILRASLNGGIPPYMIPMVFAGMGAGNLPHASLDWAQHYMAQAQQLQPPQPQPLLASSQNQQSPEHLLNRDFHAGPQSFGQQQATVTLSSTPVGGPVQQSGTGFPAGLQDSPSSKIRQIAQAKISGQTQATQLPRLNTGEMHIQGPPNGPQMQIIPGQPGHPLQQSQTVRQQEHPSPSIYFHHWQPPMSQVSTSSGAQPTPLTEQTNSPKKRKATGPQQAPPPPTSQPQYTSPSYSQPGSSVSNTPQSQRRGHSRQRSDMSPEGRQQHLESNYATQDPEGLPEASRPGPSEPPRRSGHSVSSLLGQSSDTRPQQHQHHTAEQESRHDEPRQLSPEEDSRRTKMIKRDGSRN</sequence>